<dbReference type="Proteomes" id="UP001549799">
    <property type="component" value="Unassembled WGS sequence"/>
</dbReference>
<sequence length="294" mass="32452">MRQFLSFLLFIFCITTINGQTTLQYTLKVGDVFRIKQNAKQTIIQELDGSSHEIVNQMNGILEFKVVAIKEKNYIISLTFKDLNLKMTSSIQGELMNVKAKQVVPGDMQSSIFNSILNSPVKMTLSKNGDILEVKGGDALVTKMTAASGLEDDFSLKMMKKSLETEFGSGALSNSYKQMTYIYPTKKIKVGDTWENEYKGKLAATTVWTLKALTLKSATISGKAVVSMNVVEPASTMNLTGTQNTYITTNRSTGFMSKMNVEGVSKGASVMAQMSDQKIPTTIKSKVTYELINE</sequence>
<evidence type="ECO:0000313" key="1">
    <source>
        <dbReference type="EMBL" id="MET6991994.1"/>
    </source>
</evidence>
<evidence type="ECO:0000313" key="2">
    <source>
        <dbReference type="Proteomes" id="UP001549799"/>
    </source>
</evidence>
<gene>
    <name evidence="1" type="ORF">ABXZ36_15205</name>
</gene>
<dbReference type="InterPro" id="IPR046230">
    <property type="entry name" value="DUF6263"/>
</dbReference>
<reference evidence="1 2" key="1">
    <citation type="submission" date="2024-07" db="EMBL/GenBank/DDBJ databases">
        <title>The genome sequence of type strain Sediminicola arcticus GDMCC 1.2805.</title>
        <authorList>
            <person name="Liu Y."/>
        </authorList>
    </citation>
    <scope>NUCLEOTIDE SEQUENCE [LARGE SCALE GENOMIC DNA]</scope>
    <source>
        <strain evidence="1 2">GDMCC 1.2805</strain>
    </source>
</reference>
<organism evidence="1 2">
    <name type="scientific">Sediminicola arcticus</name>
    <dbReference type="NCBI Taxonomy" id="1574308"/>
    <lineage>
        <taxon>Bacteria</taxon>
        <taxon>Pseudomonadati</taxon>
        <taxon>Bacteroidota</taxon>
        <taxon>Flavobacteriia</taxon>
        <taxon>Flavobacteriales</taxon>
        <taxon>Flavobacteriaceae</taxon>
        <taxon>Sediminicola</taxon>
    </lineage>
</organism>
<comment type="caution">
    <text evidence="1">The sequence shown here is derived from an EMBL/GenBank/DDBJ whole genome shotgun (WGS) entry which is preliminary data.</text>
</comment>
<dbReference type="RefSeq" id="WP_354616537.1">
    <property type="nucleotide sequence ID" value="NZ_JBEXAE010000010.1"/>
</dbReference>
<name>A0ABV2T0G0_9FLAO</name>
<accession>A0ABV2T0G0</accession>
<proteinExistence type="predicted"/>
<keyword evidence="2" id="KW-1185">Reference proteome</keyword>
<dbReference type="EMBL" id="JBEXAE010000010">
    <property type="protein sequence ID" value="MET6991994.1"/>
    <property type="molecule type" value="Genomic_DNA"/>
</dbReference>
<protein>
    <submittedName>
        <fullName evidence="1">DUF6263 family protein</fullName>
    </submittedName>
</protein>
<dbReference type="Pfam" id="PF19777">
    <property type="entry name" value="DUF6263"/>
    <property type="match status" value="1"/>
</dbReference>